<reference evidence="10 12" key="2">
    <citation type="journal article" date="2019" name="Nat. Microbiol.">
        <title>Wide diversity of methane and short-chain alkane metabolisms in uncultured archaea.</title>
        <authorList>
            <person name="Borrel G."/>
            <person name="Adam P.S."/>
            <person name="McKay L.J."/>
            <person name="Chen L.X."/>
            <person name="Sierra-Garcia I.N."/>
            <person name="Sieber C.M."/>
            <person name="Letourneur Q."/>
            <person name="Ghozlane A."/>
            <person name="Andersen G.L."/>
            <person name="Li W.J."/>
            <person name="Hallam S.J."/>
            <person name="Muyzer G."/>
            <person name="de Oliveira V.M."/>
            <person name="Inskeep W.P."/>
            <person name="Banfield J.F."/>
            <person name="Gribaldo S."/>
        </authorList>
    </citation>
    <scope>NUCLEOTIDE SEQUENCE [LARGE SCALE GENOMIC DNA]</scope>
    <source>
        <strain evidence="10">NM4</strain>
    </source>
</reference>
<dbReference type="AlphaFoldDB" id="A0A3R9QDW5"/>
<dbReference type="GO" id="GO:0000287">
    <property type="term" value="F:magnesium ion binding"/>
    <property type="evidence" value="ECO:0007669"/>
    <property type="project" value="TreeGrafter"/>
</dbReference>
<dbReference type="Proteomes" id="UP000277582">
    <property type="component" value="Unassembled WGS sequence"/>
</dbReference>
<evidence type="ECO:0000313" key="11">
    <source>
        <dbReference type="Proteomes" id="UP000277582"/>
    </source>
</evidence>
<comment type="cofactor">
    <cofactor evidence="1">
        <name>Mg(2+)</name>
        <dbReference type="ChEBI" id="CHEBI:18420"/>
    </cofactor>
</comment>
<dbReference type="GO" id="GO:0006564">
    <property type="term" value="P:L-serine biosynthetic process"/>
    <property type="evidence" value="ECO:0007669"/>
    <property type="project" value="UniProtKB-KW"/>
</dbReference>
<evidence type="ECO:0000256" key="6">
    <source>
        <dbReference type="ARBA" id="ARBA00022801"/>
    </source>
</evidence>
<protein>
    <recommendedName>
        <fullName evidence="3">phosphoserine phosphatase</fullName>
        <ecNumber evidence="3">3.1.3.3</ecNumber>
    </recommendedName>
</protein>
<evidence type="ECO:0000256" key="8">
    <source>
        <dbReference type="ARBA" id="ARBA00023299"/>
    </source>
</evidence>
<reference evidence="9 11" key="1">
    <citation type="submission" date="2018-10" db="EMBL/GenBank/DDBJ databases">
        <title>Co-occurring genomic capacity for anaerobic methane metabolism and dissimilatory sulfite reduction discovered in the Korarchaeota.</title>
        <authorList>
            <person name="Mckay L.J."/>
            <person name="Dlakic M."/>
            <person name="Fields M.W."/>
            <person name="Delmont T.O."/>
            <person name="Eren A.M."/>
            <person name="Jay Z.J."/>
            <person name="Klingelsmith K.B."/>
            <person name="Rusch D.B."/>
            <person name="Inskeep W.P."/>
        </authorList>
    </citation>
    <scope>NUCLEOTIDE SEQUENCE [LARGE SCALE GENOMIC DNA]</scope>
    <source>
        <strain evidence="9 11">MDKW</strain>
    </source>
</reference>
<dbReference type="GO" id="GO:0036424">
    <property type="term" value="F:L-phosphoserine phosphatase activity"/>
    <property type="evidence" value="ECO:0007669"/>
    <property type="project" value="TreeGrafter"/>
</dbReference>
<comment type="pathway">
    <text evidence="2">Amino-acid biosynthesis; L-serine biosynthesis; L-serine from 3-phospho-D-glycerate: step 3/3.</text>
</comment>
<dbReference type="RefSeq" id="WP_125671578.1">
    <property type="nucleotide sequence ID" value="NZ_RCOS01000099.1"/>
</dbReference>
<dbReference type="Pfam" id="PF12710">
    <property type="entry name" value="HAD"/>
    <property type="match status" value="1"/>
</dbReference>
<dbReference type="OrthoDB" id="10041at2157"/>
<proteinExistence type="predicted"/>
<organism evidence="9 11">
    <name type="scientific">Candidatus Methanodesulfokora washburnensis</name>
    <dbReference type="NCBI Taxonomy" id="2478471"/>
    <lineage>
        <taxon>Archaea</taxon>
        <taxon>Thermoproteota</taxon>
        <taxon>Candidatus Korarchaeia</taxon>
        <taxon>Candidatus Korarchaeia incertae sedis</taxon>
        <taxon>Candidatus Methanodesulfokora</taxon>
    </lineage>
</organism>
<keyword evidence="5" id="KW-0479">Metal-binding</keyword>
<dbReference type="Proteomes" id="UP000316217">
    <property type="component" value="Unassembled WGS sequence"/>
</dbReference>
<keyword evidence="8" id="KW-0718">Serine biosynthesis</keyword>
<gene>
    <name evidence="9" type="ORF">D6D85_08555</name>
    <name evidence="10" type="ORF">EF810_04375</name>
</gene>
<evidence type="ECO:0000256" key="5">
    <source>
        <dbReference type="ARBA" id="ARBA00022723"/>
    </source>
</evidence>
<name>A0A3R9QDW5_9CREN</name>
<dbReference type="EMBL" id="RXII01000068">
    <property type="protein sequence ID" value="RZN61763.1"/>
    <property type="molecule type" value="Genomic_DNA"/>
</dbReference>
<dbReference type="PANTHER" id="PTHR43344:SF2">
    <property type="entry name" value="PHOSPHOSERINE PHOSPHATASE"/>
    <property type="match status" value="1"/>
</dbReference>
<accession>A0A3R9QDW5</accession>
<keyword evidence="7" id="KW-0460">Magnesium</keyword>
<evidence type="ECO:0000256" key="7">
    <source>
        <dbReference type="ARBA" id="ARBA00022842"/>
    </source>
</evidence>
<evidence type="ECO:0000256" key="4">
    <source>
        <dbReference type="ARBA" id="ARBA00022605"/>
    </source>
</evidence>
<dbReference type="InterPro" id="IPR023214">
    <property type="entry name" value="HAD_sf"/>
</dbReference>
<dbReference type="InterPro" id="IPR036412">
    <property type="entry name" value="HAD-like_sf"/>
</dbReference>
<evidence type="ECO:0000313" key="12">
    <source>
        <dbReference type="Proteomes" id="UP000316217"/>
    </source>
</evidence>
<dbReference type="Gene3D" id="3.40.50.1000">
    <property type="entry name" value="HAD superfamily/HAD-like"/>
    <property type="match status" value="1"/>
</dbReference>
<dbReference type="InterPro" id="IPR050582">
    <property type="entry name" value="HAD-like_SerB"/>
</dbReference>
<evidence type="ECO:0000256" key="1">
    <source>
        <dbReference type="ARBA" id="ARBA00001946"/>
    </source>
</evidence>
<dbReference type="EC" id="3.1.3.3" evidence="3"/>
<evidence type="ECO:0000256" key="2">
    <source>
        <dbReference type="ARBA" id="ARBA00005135"/>
    </source>
</evidence>
<dbReference type="SUPFAM" id="SSF56784">
    <property type="entry name" value="HAD-like"/>
    <property type="match status" value="1"/>
</dbReference>
<dbReference type="NCBIfam" id="TIGR01488">
    <property type="entry name" value="HAD-SF-IB"/>
    <property type="match status" value="1"/>
</dbReference>
<evidence type="ECO:0000313" key="9">
    <source>
        <dbReference type="EMBL" id="RSN74183.1"/>
    </source>
</evidence>
<dbReference type="PANTHER" id="PTHR43344">
    <property type="entry name" value="PHOSPHOSERINE PHOSPHATASE"/>
    <property type="match status" value="1"/>
</dbReference>
<sequence>MQEKRAVAVFDLDGTFIDVDSSWRLVHRILGTEKAAEENMKLYARGEISYEEWAERDVALWIGVSMKDLAEKVKATIKPMKNADVAVNLLRRSGIAVGVISSGIDVVLSSLENIELDFIKINRMILENDLIKGVKVEVGFDKRDILVKMSRDMAVPLDKIAVIGDGENDVSMFELPVGLRIAFNPRSRRLVELADYIVAYKDLLPVAEIILNWFRNFGNK</sequence>
<dbReference type="GO" id="GO:0005737">
    <property type="term" value="C:cytoplasm"/>
    <property type="evidence" value="ECO:0007669"/>
    <property type="project" value="TreeGrafter"/>
</dbReference>
<evidence type="ECO:0000313" key="10">
    <source>
        <dbReference type="EMBL" id="RZN61763.1"/>
    </source>
</evidence>
<keyword evidence="11" id="KW-1185">Reference proteome</keyword>
<keyword evidence="6" id="KW-0378">Hydrolase</keyword>
<dbReference type="EMBL" id="RCOS01000099">
    <property type="protein sequence ID" value="RSN74183.1"/>
    <property type="molecule type" value="Genomic_DNA"/>
</dbReference>
<keyword evidence="4" id="KW-0028">Amino-acid biosynthesis</keyword>
<evidence type="ECO:0000256" key="3">
    <source>
        <dbReference type="ARBA" id="ARBA00012640"/>
    </source>
</evidence>
<comment type="caution">
    <text evidence="9">The sequence shown here is derived from an EMBL/GenBank/DDBJ whole genome shotgun (WGS) entry which is preliminary data.</text>
</comment>